<accession>A0A8J3F7Y5</accession>
<sequence>MTEVLRSALRVEPDVFALRQRGREVAAAVGLDGQDQVRIATALSELGRELLAAGGADVLMSVLDGPPALAIELRSIGPLPDAATPARAAAARLVDTLAVAHADGAAVVRLARRLPALPDPAALAALRATVATTVPATPLDELAAQNESLIAALDEVRRQRNDLTRLNAELQETNQGVLVLYGQLSAELEETNRGVVALYAELDDKTAQLRAASAAKSRFLANISHELRAPLTAVIGLSRMLTDHASDPLSADQVTQVTLIHDSARSLLVLVNDLLDLAKAEAGHLEPTWSDIDLVLLLGQLRGTLRAIGTRPGVELVIEDPPAGLAVRSDEALLGQVLRNLLTNGVKFTERGEVRLICAADGPDGVTFTVADTGIGIPADQQDRIFEDFYQIRGELQATVTGTGLGLPYARRLAGILGGGITVASTSGAGSTFTVRLPRSPAADPT</sequence>
<keyword evidence="11" id="KW-1185">Reference proteome</keyword>
<dbReference type="SUPFAM" id="SSF55874">
    <property type="entry name" value="ATPase domain of HSP90 chaperone/DNA topoisomerase II/histidine kinase"/>
    <property type="match status" value="1"/>
</dbReference>
<dbReference type="InterPro" id="IPR005467">
    <property type="entry name" value="His_kinase_dom"/>
</dbReference>
<dbReference type="CDD" id="cd16922">
    <property type="entry name" value="HATPase_EvgS-ArcB-TorS-like"/>
    <property type="match status" value="1"/>
</dbReference>
<evidence type="ECO:0000313" key="11">
    <source>
        <dbReference type="Proteomes" id="UP000649739"/>
    </source>
</evidence>
<dbReference type="Proteomes" id="UP000649739">
    <property type="component" value="Unassembled WGS sequence"/>
</dbReference>
<dbReference type="EC" id="2.7.13.3" evidence="3"/>
<dbReference type="Gene3D" id="1.10.287.130">
    <property type="match status" value="1"/>
</dbReference>
<keyword evidence="8" id="KW-0175">Coiled coil</keyword>
<dbReference type="PROSITE" id="PS50109">
    <property type="entry name" value="HIS_KIN"/>
    <property type="match status" value="1"/>
</dbReference>
<dbReference type="Gene3D" id="3.30.565.10">
    <property type="entry name" value="Histidine kinase-like ATPase, C-terminal domain"/>
    <property type="match status" value="1"/>
</dbReference>
<evidence type="ECO:0000259" key="9">
    <source>
        <dbReference type="PROSITE" id="PS50109"/>
    </source>
</evidence>
<dbReference type="InterPro" id="IPR003594">
    <property type="entry name" value="HATPase_dom"/>
</dbReference>
<evidence type="ECO:0000256" key="6">
    <source>
        <dbReference type="ARBA" id="ARBA00022777"/>
    </source>
</evidence>
<evidence type="ECO:0000256" key="2">
    <source>
        <dbReference type="ARBA" id="ARBA00004236"/>
    </source>
</evidence>
<organism evidence="10 11">
    <name type="scientific">Pilimelia anulata</name>
    <dbReference type="NCBI Taxonomy" id="53371"/>
    <lineage>
        <taxon>Bacteria</taxon>
        <taxon>Bacillati</taxon>
        <taxon>Actinomycetota</taxon>
        <taxon>Actinomycetes</taxon>
        <taxon>Micromonosporales</taxon>
        <taxon>Micromonosporaceae</taxon>
        <taxon>Pilimelia</taxon>
    </lineage>
</organism>
<dbReference type="SMART" id="SM00388">
    <property type="entry name" value="HisKA"/>
    <property type="match status" value="1"/>
</dbReference>
<dbReference type="CDD" id="cd00082">
    <property type="entry name" value="HisKA"/>
    <property type="match status" value="1"/>
</dbReference>
<comment type="catalytic activity">
    <reaction evidence="1">
        <text>ATP + protein L-histidine = ADP + protein N-phospho-L-histidine.</text>
        <dbReference type="EC" id="2.7.13.3"/>
    </reaction>
</comment>
<comment type="caution">
    <text evidence="10">The sequence shown here is derived from an EMBL/GenBank/DDBJ whole genome shotgun (WGS) entry which is preliminary data.</text>
</comment>
<reference evidence="10" key="1">
    <citation type="journal article" date="2014" name="Int. J. Syst. Evol. Microbiol.">
        <title>Complete genome sequence of Corynebacterium casei LMG S-19264T (=DSM 44701T), isolated from a smear-ripened cheese.</title>
        <authorList>
            <consortium name="US DOE Joint Genome Institute (JGI-PGF)"/>
            <person name="Walter F."/>
            <person name="Albersmeier A."/>
            <person name="Kalinowski J."/>
            <person name="Ruckert C."/>
        </authorList>
    </citation>
    <scope>NUCLEOTIDE SEQUENCE</scope>
    <source>
        <strain evidence="10">JCM 3090</strain>
    </source>
</reference>
<dbReference type="Pfam" id="PF02518">
    <property type="entry name" value="HATPase_c"/>
    <property type="match status" value="1"/>
</dbReference>
<dbReference type="InterPro" id="IPR036097">
    <property type="entry name" value="HisK_dim/P_sf"/>
</dbReference>
<evidence type="ECO:0000256" key="3">
    <source>
        <dbReference type="ARBA" id="ARBA00012438"/>
    </source>
</evidence>
<gene>
    <name evidence="10" type="ORF">GCM10010123_00950</name>
</gene>
<evidence type="ECO:0000256" key="5">
    <source>
        <dbReference type="ARBA" id="ARBA00022679"/>
    </source>
</evidence>
<evidence type="ECO:0000256" key="4">
    <source>
        <dbReference type="ARBA" id="ARBA00022553"/>
    </source>
</evidence>
<dbReference type="GO" id="GO:0005886">
    <property type="term" value="C:plasma membrane"/>
    <property type="evidence" value="ECO:0007669"/>
    <property type="project" value="UniProtKB-SubCell"/>
</dbReference>
<dbReference type="InterPro" id="IPR004358">
    <property type="entry name" value="Sig_transdc_His_kin-like_C"/>
</dbReference>
<evidence type="ECO:0000256" key="1">
    <source>
        <dbReference type="ARBA" id="ARBA00000085"/>
    </source>
</evidence>
<evidence type="ECO:0000313" key="10">
    <source>
        <dbReference type="EMBL" id="GGJ74826.1"/>
    </source>
</evidence>
<keyword evidence="7" id="KW-0902">Two-component regulatory system</keyword>
<evidence type="ECO:0000256" key="7">
    <source>
        <dbReference type="ARBA" id="ARBA00023012"/>
    </source>
</evidence>
<keyword evidence="4" id="KW-0597">Phosphoprotein</keyword>
<dbReference type="InterPro" id="IPR036890">
    <property type="entry name" value="HATPase_C_sf"/>
</dbReference>
<dbReference type="EMBL" id="BMQB01000001">
    <property type="protein sequence ID" value="GGJ74826.1"/>
    <property type="molecule type" value="Genomic_DNA"/>
</dbReference>
<dbReference type="SUPFAM" id="SSF47384">
    <property type="entry name" value="Homodimeric domain of signal transducing histidine kinase"/>
    <property type="match status" value="1"/>
</dbReference>
<protein>
    <recommendedName>
        <fullName evidence="3">histidine kinase</fullName>
        <ecNumber evidence="3">2.7.13.3</ecNumber>
    </recommendedName>
</protein>
<feature type="coiled-coil region" evidence="8">
    <location>
        <begin position="139"/>
        <end position="176"/>
    </location>
</feature>
<dbReference type="GO" id="GO:0000155">
    <property type="term" value="F:phosphorelay sensor kinase activity"/>
    <property type="evidence" value="ECO:0007669"/>
    <property type="project" value="InterPro"/>
</dbReference>
<dbReference type="Pfam" id="PF00512">
    <property type="entry name" value="HisKA"/>
    <property type="match status" value="1"/>
</dbReference>
<dbReference type="AlphaFoldDB" id="A0A8J3F7Y5"/>
<dbReference type="PRINTS" id="PR00344">
    <property type="entry name" value="BCTRLSENSOR"/>
</dbReference>
<comment type="subcellular location">
    <subcellularLocation>
        <location evidence="2">Cell membrane</location>
    </subcellularLocation>
</comment>
<dbReference type="InterPro" id="IPR003661">
    <property type="entry name" value="HisK_dim/P_dom"/>
</dbReference>
<dbReference type="PANTHER" id="PTHR43711:SF31">
    <property type="entry name" value="HISTIDINE KINASE"/>
    <property type="match status" value="1"/>
</dbReference>
<dbReference type="InterPro" id="IPR050736">
    <property type="entry name" value="Sensor_HK_Regulatory"/>
</dbReference>
<reference evidence="10" key="2">
    <citation type="submission" date="2020-09" db="EMBL/GenBank/DDBJ databases">
        <authorList>
            <person name="Sun Q."/>
            <person name="Ohkuma M."/>
        </authorList>
    </citation>
    <scope>NUCLEOTIDE SEQUENCE</scope>
    <source>
        <strain evidence="10">JCM 3090</strain>
    </source>
</reference>
<proteinExistence type="predicted"/>
<keyword evidence="6" id="KW-0418">Kinase</keyword>
<dbReference type="PANTHER" id="PTHR43711">
    <property type="entry name" value="TWO-COMPONENT HISTIDINE KINASE"/>
    <property type="match status" value="1"/>
</dbReference>
<name>A0A8J3F7Y5_9ACTN</name>
<feature type="domain" description="Histidine kinase" evidence="9">
    <location>
        <begin position="222"/>
        <end position="441"/>
    </location>
</feature>
<evidence type="ECO:0000256" key="8">
    <source>
        <dbReference type="SAM" id="Coils"/>
    </source>
</evidence>
<dbReference type="SMART" id="SM00387">
    <property type="entry name" value="HATPase_c"/>
    <property type="match status" value="1"/>
</dbReference>
<dbReference type="RefSeq" id="WP_189167991.1">
    <property type="nucleotide sequence ID" value="NZ_BMQB01000001.1"/>
</dbReference>
<keyword evidence="5" id="KW-0808">Transferase</keyword>